<dbReference type="Pfam" id="PF01994">
    <property type="entry name" value="Trm56"/>
    <property type="match status" value="1"/>
</dbReference>
<evidence type="ECO:0000256" key="8">
    <source>
        <dbReference type="ARBA" id="ARBA00022603"/>
    </source>
</evidence>
<evidence type="ECO:0000256" key="14">
    <source>
        <dbReference type="HAMAP-Rule" id="MF_00077"/>
    </source>
</evidence>
<dbReference type="EMBL" id="LT981265">
    <property type="protein sequence ID" value="SPC33328.1"/>
    <property type="molecule type" value="Genomic_DNA"/>
</dbReference>
<comment type="subcellular location">
    <subcellularLocation>
        <location evidence="2 14">Cytoplasm</location>
    </subcellularLocation>
</comment>
<proteinExistence type="inferred from homology"/>
<dbReference type="Proteomes" id="UP000236248">
    <property type="component" value="Chromosome NCAV"/>
</dbReference>
<evidence type="ECO:0000256" key="12">
    <source>
        <dbReference type="ARBA" id="ARBA00029826"/>
    </source>
</evidence>
<dbReference type="KEGG" id="ncv:NCAV_0128"/>
<feature type="binding site" evidence="14">
    <location>
        <begin position="135"/>
        <end position="142"/>
    </location>
    <ligand>
        <name>S-adenosyl-L-methionine</name>
        <dbReference type="ChEBI" id="CHEBI:59789"/>
    </ligand>
</feature>
<dbReference type="GO" id="GO:0002128">
    <property type="term" value="P:tRNA nucleoside ribose methylation"/>
    <property type="evidence" value="ECO:0007669"/>
    <property type="project" value="UniProtKB-UniRule"/>
</dbReference>
<dbReference type="InterPro" id="IPR029026">
    <property type="entry name" value="tRNA_m1G_MTases_N"/>
</dbReference>
<evidence type="ECO:0000256" key="4">
    <source>
        <dbReference type="ARBA" id="ARBA00011738"/>
    </source>
</evidence>
<comment type="catalytic activity">
    <reaction evidence="13 14">
        <text>cytidine(56) in tRNA + S-adenosyl-L-methionine = 2'-O-methylcytidine(56) in tRNA + S-adenosyl-L-homocysteine + H(+)</text>
        <dbReference type="Rhea" id="RHEA:42968"/>
        <dbReference type="Rhea" id="RHEA-COMP:10308"/>
        <dbReference type="Rhea" id="RHEA-COMP:10309"/>
        <dbReference type="ChEBI" id="CHEBI:15378"/>
        <dbReference type="ChEBI" id="CHEBI:57856"/>
        <dbReference type="ChEBI" id="CHEBI:59789"/>
        <dbReference type="ChEBI" id="CHEBI:74495"/>
        <dbReference type="ChEBI" id="CHEBI:82748"/>
        <dbReference type="EC" id="2.1.1.206"/>
    </reaction>
</comment>
<dbReference type="RefSeq" id="WP_103286386.1">
    <property type="nucleotide sequence ID" value="NZ_LT981265.1"/>
</dbReference>
<dbReference type="GO" id="GO:0106059">
    <property type="term" value="F:tRNA (cytidine(56)-2'-O)-methyltransferase activity"/>
    <property type="evidence" value="ECO:0007669"/>
    <property type="project" value="UniProtKB-EC"/>
</dbReference>
<organism evidence="15 16">
    <name type="scientific">Candidatus Nitrosocaldus cavascurensis</name>
    <dbReference type="NCBI Taxonomy" id="2058097"/>
    <lineage>
        <taxon>Archaea</taxon>
        <taxon>Nitrososphaerota</taxon>
        <taxon>Nitrososphaeria</taxon>
        <taxon>Candidatus Nitrosocaldales</taxon>
        <taxon>Candidatus Nitrosocaldaceae</taxon>
        <taxon>Candidatus Nitrosocaldus</taxon>
    </lineage>
</organism>
<evidence type="ECO:0000256" key="13">
    <source>
        <dbReference type="ARBA" id="ARBA00047792"/>
    </source>
</evidence>
<keyword evidence="8 14" id="KW-0489">Methyltransferase</keyword>
<name>A0A2K5ANW1_9ARCH</name>
<protein>
    <recommendedName>
        <fullName evidence="6 14">tRNA (cytidine(56)-2'-O)-methyltransferase</fullName>
        <ecNumber evidence="5 14">2.1.1.206</ecNumber>
    </recommendedName>
    <alternativeName>
        <fullName evidence="12 14">tRNA ribose 2'-O-methyltransferase aTrm56</fullName>
    </alternativeName>
</protein>
<keyword evidence="11 14" id="KW-0819">tRNA processing</keyword>
<feature type="binding site" evidence="14">
    <location>
        <begin position="117"/>
        <end position="121"/>
    </location>
    <ligand>
        <name>S-adenosyl-L-methionine</name>
        <dbReference type="ChEBI" id="CHEBI:59789"/>
    </ligand>
</feature>
<dbReference type="NCBIfam" id="NF003048">
    <property type="entry name" value="PRK03958.1"/>
    <property type="match status" value="1"/>
</dbReference>
<keyword evidence="10 14" id="KW-0949">S-adenosyl-L-methionine</keyword>
<dbReference type="SUPFAM" id="SSF75217">
    <property type="entry name" value="alpha/beta knot"/>
    <property type="match status" value="1"/>
</dbReference>
<dbReference type="Gene3D" id="3.40.1280.10">
    <property type="match status" value="1"/>
</dbReference>
<dbReference type="InterPro" id="IPR002845">
    <property type="entry name" value="tRNA_mtfrase_aTrm56"/>
</dbReference>
<dbReference type="PIRSF" id="PIRSF016123">
    <property type="entry name" value="UCP016123"/>
    <property type="match status" value="1"/>
</dbReference>
<reference evidence="16" key="1">
    <citation type="submission" date="2018-01" db="EMBL/GenBank/DDBJ databases">
        <authorList>
            <person name="Kerou L M."/>
        </authorList>
    </citation>
    <scope>NUCLEOTIDE SEQUENCE [LARGE SCALE GENOMIC DNA]</scope>
    <source>
        <strain evidence="16">SCU2</strain>
    </source>
</reference>
<keyword evidence="16" id="KW-1185">Reference proteome</keyword>
<dbReference type="PANTHER" id="PTHR42197:SF1">
    <property type="entry name" value="TRNA (CYTIDINE(56)-2'-O)-METHYLTRANSFERASE"/>
    <property type="match status" value="1"/>
</dbReference>
<evidence type="ECO:0000256" key="5">
    <source>
        <dbReference type="ARBA" id="ARBA00012624"/>
    </source>
</evidence>
<comment type="subunit">
    <text evidence="4 14">Homodimer.</text>
</comment>
<dbReference type="CDD" id="cd18083">
    <property type="entry name" value="aTrm56-like"/>
    <property type="match status" value="1"/>
</dbReference>
<dbReference type="InterPro" id="IPR029028">
    <property type="entry name" value="Alpha/beta_knot_MTases"/>
</dbReference>
<dbReference type="HAMAP" id="MF_00077">
    <property type="entry name" value="tRNA_methyltr_aTrm56"/>
    <property type="match status" value="1"/>
</dbReference>
<sequence>MRIVVLRIGHRYVRDYRVTMHVALVARAFGASKMLLASDDSSIVEGIKEVNERWGGSFEVECIGSEQSRWLDAINAWRKDGNIVVHLTMYGLHVDDVVQEVRSRCRDEGRDVMVVVGAEKVPKVVYEVSDYNIAIGNQPHSEVAALAIFLDRMFEGRELRVEFKGRMRIVPTARGKRVLDMSKSSTDGKG</sequence>
<dbReference type="GO" id="GO:0005737">
    <property type="term" value="C:cytoplasm"/>
    <property type="evidence" value="ECO:0007669"/>
    <property type="project" value="UniProtKB-SubCell"/>
</dbReference>
<evidence type="ECO:0000256" key="1">
    <source>
        <dbReference type="ARBA" id="ARBA00003959"/>
    </source>
</evidence>
<feature type="binding site" evidence="14">
    <location>
        <position position="87"/>
    </location>
    <ligand>
        <name>S-adenosyl-L-methionine</name>
        <dbReference type="ChEBI" id="CHEBI:59789"/>
    </ligand>
</feature>
<evidence type="ECO:0000256" key="9">
    <source>
        <dbReference type="ARBA" id="ARBA00022679"/>
    </source>
</evidence>
<comment type="function">
    <text evidence="1 14">Specifically catalyzes the AdoMet-dependent 2'-O-ribose methylation of cytidine at position 56 in tRNAs.</text>
</comment>
<evidence type="ECO:0000313" key="15">
    <source>
        <dbReference type="EMBL" id="SPC33328.1"/>
    </source>
</evidence>
<keyword evidence="7 14" id="KW-0963">Cytoplasm</keyword>
<comment type="similarity">
    <text evidence="3 14">Belongs to the aTrm56 family.</text>
</comment>
<dbReference type="PANTHER" id="PTHR42197">
    <property type="entry name" value="TRNA (CYTIDINE(56)-2'-O)-METHYLTRANSFERASE"/>
    <property type="match status" value="1"/>
</dbReference>
<evidence type="ECO:0000256" key="2">
    <source>
        <dbReference type="ARBA" id="ARBA00004496"/>
    </source>
</evidence>
<evidence type="ECO:0000256" key="6">
    <source>
        <dbReference type="ARBA" id="ARBA00013709"/>
    </source>
</evidence>
<evidence type="ECO:0000313" key="16">
    <source>
        <dbReference type="Proteomes" id="UP000236248"/>
    </source>
</evidence>
<dbReference type="EC" id="2.1.1.206" evidence="5 14"/>
<gene>
    <name evidence="15" type="ORF">NCAV_0128</name>
</gene>
<evidence type="ECO:0000256" key="11">
    <source>
        <dbReference type="ARBA" id="ARBA00022694"/>
    </source>
</evidence>
<keyword evidence="9 14" id="KW-0808">Transferase</keyword>
<evidence type="ECO:0000256" key="7">
    <source>
        <dbReference type="ARBA" id="ARBA00022490"/>
    </source>
</evidence>
<dbReference type="AlphaFoldDB" id="A0A2K5ANW1"/>
<evidence type="ECO:0000256" key="10">
    <source>
        <dbReference type="ARBA" id="ARBA00022691"/>
    </source>
</evidence>
<evidence type="ECO:0000256" key="3">
    <source>
        <dbReference type="ARBA" id="ARBA00010324"/>
    </source>
</evidence>
<dbReference type="GeneID" id="41594230"/>
<accession>A0A2K5ANW1</accession>